<dbReference type="CDD" id="cd02042">
    <property type="entry name" value="ParAB_family"/>
    <property type="match status" value="1"/>
</dbReference>
<dbReference type="EMBL" id="VKDB01000040">
    <property type="protein sequence ID" value="TSA79547.1"/>
    <property type="molecule type" value="Genomic_DNA"/>
</dbReference>
<organism evidence="2 3">
    <name type="scientific">Deinococcus detaillensis</name>
    <dbReference type="NCBI Taxonomy" id="2592048"/>
    <lineage>
        <taxon>Bacteria</taxon>
        <taxon>Thermotogati</taxon>
        <taxon>Deinococcota</taxon>
        <taxon>Deinococci</taxon>
        <taxon>Deinococcales</taxon>
        <taxon>Deinococcaceae</taxon>
        <taxon>Deinococcus</taxon>
    </lineage>
</organism>
<evidence type="ECO:0000259" key="1">
    <source>
        <dbReference type="Pfam" id="PF01656"/>
    </source>
</evidence>
<sequence length="233" mass="25335">MLYLVGGIKGGSGKTTVAVNLAVGLMLAGRDILLVDADDQETATDFCEWRNQRTEGNAGFTAIQLSGQAARNEILRLAEKYQDVVIDTGGRDTNSQRAALTVADVYLVPFNPRSFDIWTISKVSKLVEEAQHLNPNLKAYVFLNRADARGSDNDDAAEALKEVTALTYLDVSLGNRKAYANAATQGMGVMELQPEDKKASAEFAALFNLIIDFEKNVESKVRSNVKSDVKVKG</sequence>
<dbReference type="InterPro" id="IPR027417">
    <property type="entry name" value="P-loop_NTPase"/>
</dbReference>
<dbReference type="RefSeq" id="WP_143722143.1">
    <property type="nucleotide sequence ID" value="NZ_VKDB01000040.1"/>
</dbReference>
<gene>
    <name evidence="2" type="ORF">FNU79_17815</name>
</gene>
<dbReference type="SUPFAM" id="SSF52540">
    <property type="entry name" value="P-loop containing nucleoside triphosphate hydrolases"/>
    <property type="match status" value="1"/>
</dbReference>
<evidence type="ECO:0000313" key="2">
    <source>
        <dbReference type="EMBL" id="TSA79547.1"/>
    </source>
</evidence>
<name>A0A553UH64_9DEIO</name>
<keyword evidence="3" id="KW-1185">Reference proteome</keyword>
<dbReference type="PIRSF" id="PIRSF009320">
    <property type="entry name" value="Nuc_binding_HP_1000"/>
    <property type="match status" value="1"/>
</dbReference>
<dbReference type="Gene3D" id="3.40.50.300">
    <property type="entry name" value="P-loop containing nucleotide triphosphate hydrolases"/>
    <property type="match status" value="1"/>
</dbReference>
<protein>
    <submittedName>
        <fullName evidence="2">AAA family ATPase</fullName>
    </submittedName>
</protein>
<proteinExistence type="predicted"/>
<dbReference type="Pfam" id="PF01656">
    <property type="entry name" value="CbiA"/>
    <property type="match status" value="1"/>
</dbReference>
<dbReference type="OrthoDB" id="9804460at2"/>
<accession>A0A553UH64</accession>
<feature type="domain" description="CobQ/CobB/MinD/ParA nucleotide binding" evidence="1">
    <location>
        <begin position="5"/>
        <end position="187"/>
    </location>
</feature>
<dbReference type="PANTHER" id="PTHR13696:SF96">
    <property type="entry name" value="COBQ_COBB_MIND_PARA NUCLEOTIDE BINDING DOMAIN-CONTAINING PROTEIN"/>
    <property type="match status" value="1"/>
</dbReference>
<dbReference type="InterPro" id="IPR050678">
    <property type="entry name" value="DNA_Partitioning_ATPase"/>
</dbReference>
<dbReference type="PANTHER" id="PTHR13696">
    <property type="entry name" value="P-LOOP CONTAINING NUCLEOSIDE TRIPHOSPHATE HYDROLASE"/>
    <property type="match status" value="1"/>
</dbReference>
<dbReference type="Proteomes" id="UP000316092">
    <property type="component" value="Unassembled WGS sequence"/>
</dbReference>
<comment type="caution">
    <text evidence="2">The sequence shown here is derived from an EMBL/GenBank/DDBJ whole genome shotgun (WGS) entry which is preliminary data.</text>
</comment>
<dbReference type="InterPro" id="IPR002586">
    <property type="entry name" value="CobQ/CobB/MinD/ParA_Nub-bd_dom"/>
</dbReference>
<reference evidence="2 3" key="1">
    <citation type="submission" date="2019-07" db="EMBL/GenBank/DDBJ databases">
        <title>Deinococcus detaillus sp. nov., isolated from humus soil in Antarctica.</title>
        <authorList>
            <person name="Zhang K."/>
        </authorList>
    </citation>
    <scope>NUCLEOTIDE SEQUENCE [LARGE SCALE GENOMIC DNA]</scope>
    <source>
        <strain evidence="2 3">H1</strain>
    </source>
</reference>
<evidence type="ECO:0000313" key="3">
    <source>
        <dbReference type="Proteomes" id="UP000316092"/>
    </source>
</evidence>
<dbReference type="AlphaFoldDB" id="A0A553UH64"/>